<dbReference type="RefSeq" id="WP_273739104.1">
    <property type="nucleotide sequence ID" value="NZ_JAQIVI010000214.1"/>
</dbReference>
<feature type="domain" description="EamA" evidence="6">
    <location>
        <begin position="160"/>
        <end position="298"/>
    </location>
</feature>
<feature type="transmembrane region" description="Helical" evidence="5">
    <location>
        <begin position="158"/>
        <end position="174"/>
    </location>
</feature>
<dbReference type="GO" id="GO:0016020">
    <property type="term" value="C:membrane"/>
    <property type="evidence" value="ECO:0007669"/>
    <property type="project" value="UniProtKB-SubCell"/>
</dbReference>
<name>A0ABD5SRT1_9EURY</name>
<accession>A0ABD5SRT1</accession>
<feature type="transmembrane region" description="Helical" evidence="5">
    <location>
        <begin position="186"/>
        <end position="207"/>
    </location>
</feature>
<evidence type="ECO:0000313" key="8">
    <source>
        <dbReference type="Proteomes" id="UP001596383"/>
    </source>
</evidence>
<evidence type="ECO:0000256" key="2">
    <source>
        <dbReference type="ARBA" id="ARBA00022692"/>
    </source>
</evidence>
<dbReference type="Pfam" id="PF00892">
    <property type="entry name" value="EamA"/>
    <property type="match status" value="2"/>
</dbReference>
<keyword evidence="8" id="KW-1185">Reference proteome</keyword>
<dbReference type="InterPro" id="IPR050638">
    <property type="entry name" value="AA-Vitamin_Transporters"/>
</dbReference>
<dbReference type="PANTHER" id="PTHR32322:SF2">
    <property type="entry name" value="EAMA DOMAIN-CONTAINING PROTEIN"/>
    <property type="match status" value="1"/>
</dbReference>
<evidence type="ECO:0000256" key="1">
    <source>
        <dbReference type="ARBA" id="ARBA00004141"/>
    </source>
</evidence>
<dbReference type="SUPFAM" id="SSF103481">
    <property type="entry name" value="Multidrug resistance efflux transporter EmrE"/>
    <property type="match status" value="2"/>
</dbReference>
<dbReference type="Gene3D" id="1.10.3730.20">
    <property type="match status" value="1"/>
</dbReference>
<feature type="transmembrane region" description="Helical" evidence="5">
    <location>
        <begin position="251"/>
        <end position="273"/>
    </location>
</feature>
<feature type="transmembrane region" description="Helical" evidence="5">
    <location>
        <begin position="6"/>
        <end position="27"/>
    </location>
</feature>
<reference evidence="7 8" key="1">
    <citation type="journal article" date="2019" name="Int. J. Syst. Evol. Microbiol.">
        <title>The Global Catalogue of Microorganisms (GCM) 10K type strain sequencing project: providing services to taxonomists for standard genome sequencing and annotation.</title>
        <authorList>
            <consortium name="The Broad Institute Genomics Platform"/>
            <consortium name="The Broad Institute Genome Sequencing Center for Infectious Disease"/>
            <person name="Wu L."/>
            <person name="Ma J."/>
        </authorList>
    </citation>
    <scope>NUCLEOTIDE SEQUENCE [LARGE SCALE GENOMIC DNA]</scope>
    <source>
        <strain evidence="7 8">LMG 29247</strain>
    </source>
</reference>
<feature type="transmembrane region" description="Helical" evidence="5">
    <location>
        <begin position="72"/>
        <end position="90"/>
    </location>
</feature>
<protein>
    <submittedName>
        <fullName evidence="7">EamA family transporter</fullName>
    </submittedName>
</protein>
<evidence type="ECO:0000259" key="6">
    <source>
        <dbReference type="Pfam" id="PF00892"/>
    </source>
</evidence>
<evidence type="ECO:0000256" key="5">
    <source>
        <dbReference type="SAM" id="Phobius"/>
    </source>
</evidence>
<dbReference type="PANTHER" id="PTHR32322">
    <property type="entry name" value="INNER MEMBRANE TRANSPORTER"/>
    <property type="match status" value="1"/>
</dbReference>
<comment type="caution">
    <text evidence="7">The sequence shown here is derived from an EMBL/GenBank/DDBJ whole genome shotgun (WGS) entry which is preliminary data.</text>
</comment>
<feature type="domain" description="EamA" evidence="6">
    <location>
        <begin position="8"/>
        <end position="142"/>
    </location>
</feature>
<dbReference type="AlphaFoldDB" id="A0ABD5SRT1"/>
<evidence type="ECO:0000256" key="4">
    <source>
        <dbReference type="ARBA" id="ARBA00023136"/>
    </source>
</evidence>
<feature type="transmembrane region" description="Helical" evidence="5">
    <location>
        <begin position="39"/>
        <end position="60"/>
    </location>
</feature>
<evidence type="ECO:0000313" key="7">
    <source>
        <dbReference type="EMBL" id="MFC6766113.1"/>
    </source>
</evidence>
<keyword evidence="3 5" id="KW-1133">Transmembrane helix</keyword>
<organism evidence="7 8">
    <name type="scientific">Natrinema soli</name>
    <dbReference type="NCBI Taxonomy" id="1930624"/>
    <lineage>
        <taxon>Archaea</taxon>
        <taxon>Methanobacteriati</taxon>
        <taxon>Methanobacteriota</taxon>
        <taxon>Stenosarchaea group</taxon>
        <taxon>Halobacteria</taxon>
        <taxon>Halobacteriales</taxon>
        <taxon>Natrialbaceae</taxon>
        <taxon>Natrinema</taxon>
    </lineage>
</organism>
<dbReference type="InterPro" id="IPR000620">
    <property type="entry name" value="EamA_dom"/>
</dbReference>
<sequence>MISSLELVGAVLGIGGALMIAVTSLLVRIGTNEGGANDALVVVLICNVVILAPVSLVLYYPTYGLTPTSVVAFAFAGVVGTMLGRVFYFVSIERIGSSRTDAIKASQPLHATVIALFVLGESLTVVHFVGILLIMFGIAVVSWEITASRKQDLSRKELLIGLLIPLGASFFYGIEPTLAKIGFAEGTPVIVGLTIKTVVAMIGFVSYLRYRGILPTLSISSDENIRWYVAAGVANTTFLGFYYGALELARVNIVVPMVQMSPFFVMLLSYFLLPKLERITLRLASGAVLVVAGAITVVSFV</sequence>
<dbReference type="EMBL" id="JBHSWV010000214">
    <property type="protein sequence ID" value="MFC6766113.1"/>
    <property type="molecule type" value="Genomic_DNA"/>
</dbReference>
<feature type="transmembrane region" description="Helical" evidence="5">
    <location>
        <begin position="227"/>
        <end position="245"/>
    </location>
</feature>
<proteinExistence type="predicted"/>
<dbReference type="Proteomes" id="UP001596383">
    <property type="component" value="Unassembled WGS sequence"/>
</dbReference>
<comment type="subcellular location">
    <subcellularLocation>
        <location evidence="1">Membrane</location>
        <topology evidence="1">Multi-pass membrane protein</topology>
    </subcellularLocation>
</comment>
<gene>
    <name evidence="7" type="ORF">ACFQE6_14255</name>
</gene>
<dbReference type="InterPro" id="IPR037185">
    <property type="entry name" value="EmrE-like"/>
</dbReference>
<feature type="transmembrane region" description="Helical" evidence="5">
    <location>
        <begin position="125"/>
        <end position="146"/>
    </location>
</feature>
<keyword evidence="4 5" id="KW-0472">Membrane</keyword>
<feature type="transmembrane region" description="Helical" evidence="5">
    <location>
        <begin position="280"/>
        <end position="300"/>
    </location>
</feature>
<keyword evidence="2 5" id="KW-0812">Transmembrane</keyword>
<evidence type="ECO:0000256" key="3">
    <source>
        <dbReference type="ARBA" id="ARBA00022989"/>
    </source>
</evidence>